<dbReference type="GO" id="GO:0015031">
    <property type="term" value="P:protein transport"/>
    <property type="evidence" value="ECO:0007669"/>
    <property type="project" value="UniProtKB-KW"/>
</dbReference>
<feature type="transmembrane region" description="Helical" evidence="12">
    <location>
        <begin position="217"/>
        <end position="233"/>
    </location>
</feature>
<feature type="domain" description="Membrane insertase YidC/Oxa/ALB C-terminal" evidence="14">
    <location>
        <begin position="57"/>
        <end position="255"/>
    </location>
</feature>
<dbReference type="Pfam" id="PF02096">
    <property type="entry name" value="60KD_IMP"/>
    <property type="match status" value="1"/>
</dbReference>
<evidence type="ECO:0000256" key="8">
    <source>
        <dbReference type="ARBA" id="ARBA00023136"/>
    </source>
</evidence>
<dbReference type="GO" id="GO:0051205">
    <property type="term" value="P:protein insertion into membrane"/>
    <property type="evidence" value="ECO:0007669"/>
    <property type="project" value="TreeGrafter"/>
</dbReference>
<evidence type="ECO:0000256" key="1">
    <source>
        <dbReference type="ARBA" id="ARBA00004141"/>
    </source>
</evidence>
<keyword evidence="8 12" id="KW-0472">Membrane</keyword>
<keyword evidence="4 12" id="KW-0812">Transmembrane</keyword>
<dbReference type="PROSITE" id="PS51257">
    <property type="entry name" value="PROKAR_LIPOPROTEIN"/>
    <property type="match status" value="1"/>
</dbReference>
<dbReference type="HAMAP" id="MF_01811">
    <property type="entry name" value="YidC_type2"/>
    <property type="match status" value="1"/>
</dbReference>
<feature type="signal peptide" evidence="13">
    <location>
        <begin position="1"/>
        <end position="18"/>
    </location>
</feature>
<comment type="function">
    <text evidence="12">Required for the insertion and/or proper folding and/or complex formation of integral membrane proteins into the membrane. Involved in integration of membrane proteins that insert both dependently and independently of the Sec translocase complex, as well as at least some lipoproteins.</text>
</comment>
<feature type="chain" id="PRO_5044367197" description="Membrane protein insertase YidC" evidence="13">
    <location>
        <begin position="19"/>
        <end position="277"/>
    </location>
</feature>
<evidence type="ECO:0000256" key="7">
    <source>
        <dbReference type="ARBA" id="ARBA00022989"/>
    </source>
</evidence>
<dbReference type="GeneID" id="87596792"/>
<comment type="similarity">
    <text evidence="12">Belongs to the OXA1/ALB3/YidC family. Type 2 subfamily.</text>
</comment>
<gene>
    <name evidence="12" type="primary">yidC</name>
    <name evidence="15" type="ORF">AMD02_13545</name>
</gene>
<evidence type="ECO:0000256" key="6">
    <source>
        <dbReference type="ARBA" id="ARBA00022927"/>
    </source>
</evidence>
<feature type="transmembrane region" description="Helical" evidence="12">
    <location>
        <begin position="239"/>
        <end position="257"/>
    </location>
</feature>
<evidence type="ECO:0000256" key="4">
    <source>
        <dbReference type="ARBA" id="ARBA00022692"/>
    </source>
</evidence>
<evidence type="ECO:0000256" key="2">
    <source>
        <dbReference type="ARBA" id="ARBA00022448"/>
    </source>
</evidence>
<proteinExistence type="inferred from homology"/>
<dbReference type="AlphaFoldDB" id="A0A0M0KMY0"/>
<dbReference type="RefSeq" id="WP_041820389.1">
    <property type="nucleotide sequence ID" value="NZ_CP040441.1"/>
</dbReference>
<sequence>MKRRLLLFAGILLLVALAGCSTTDPITSESEGIWNHFFVYPMSWLITTVANLLNGSYGLSIIIVTILIRLALLPLTLKQQKSMRAMQVIRPEMEAIQKKYKEKGSKDPKVQQEMQKELLGLYQKHGVNPMAGCLPLFIQLPILMAFYFAIMRTEEIRYHTFLWFDLGQPDYILPFVAGITTYFQFKMTMSHQQQMQKTNPSDSDNPMANMMQMQMKVMLYVMPVMIIIAGLSLPSALSLYWVIGNIFMIIQTYFIVVKAPPLEVEQTKQKSSKPNKA</sequence>
<evidence type="ECO:0000256" key="12">
    <source>
        <dbReference type="HAMAP-Rule" id="MF_01811"/>
    </source>
</evidence>
<dbReference type="PANTHER" id="PTHR12428">
    <property type="entry name" value="OXA1"/>
    <property type="match status" value="1"/>
</dbReference>
<evidence type="ECO:0000256" key="10">
    <source>
        <dbReference type="ARBA" id="ARBA00023186"/>
    </source>
</evidence>
<evidence type="ECO:0000256" key="5">
    <source>
        <dbReference type="ARBA" id="ARBA00022729"/>
    </source>
</evidence>
<organism evidence="15">
    <name type="scientific">Halalkalibacterium halodurans</name>
    <name type="common">Bacillus halodurans</name>
    <dbReference type="NCBI Taxonomy" id="86665"/>
    <lineage>
        <taxon>Bacteria</taxon>
        <taxon>Bacillati</taxon>
        <taxon>Bacillota</taxon>
        <taxon>Bacilli</taxon>
        <taxon>Bacillales</taxon>
        <taxon>Bacillaceae</taxon>
        <taxon>Halalkalibacterium (ex Joshi et al. 2022)</taxon>
    </lineage>
</organism>
<keyword evidence="3 12" id="KW-1003">Cell membrane</keyword>
<evidence type="ECO:0000256" key="3">
    <source>
        <dbReference type="ARBA" id="ARBA00022475"/>
    </source>
</evidence>
<dbReference type="GO" id="GO:0032977">
    <property type="term" value="F:membrane insertase activity"/>
    <property type="evidence" value="ECO:0007669"/>
    <property type="project" value="InterPro"/>
</dbReference>
<evidence type="ECO:0000256" key="13">
    <source>
        <dbReference type="SAM" id="SignalP"/>
    </source>
</evidence>
<dbReference type="InterPro" id="IPR028055">
    <property type="entry name" value="YidC/Oxa/ALB_C"/>
</dbReference>
<keyword evidence="9" id="KW-0564">Palmitate</keyword>
<dbReference type="NCBIfam" id="TIGR03592">
    <property type="entry name" value="yidC_oxa1_cterm"/>
    <property type="match status" value="1"/>
</dbReference>
<dbReference type="CDD" id="cd19751">
    <property type="entry name" value="5TM_YidC_Oxa1_Alb3"/>
    <property type="match status" value="1"/>
</dbReference>
<keyword evidence="5 12" id="KW-0732">Signal</keyword>
<feature type="transmembrane region" description="Helical" evidence="12">
    <location>
        <begin position="57"/>
        <end position="77"/>
    </location>
</feature>
<protein>
    <recommendedName>
        <fullName evidence="12">Membrane protein insertase YidC</fullName>
    </recommendedName>
    <alternativeName>
        <fullName evidence="12">Foldase YidC</fullName>
    </alternativeName>
    <alternativeName>
        <fullName evidence="12">Membrane integrase YidC</fullName>
    </alternativeName>
    <alternativeName>
        <fullName evidence="12">Membrane protein YidC</fullName>
    </alternativeName>
</protein>
<dbReference type="InterPro" id="IPR001708">
    <property type="entry name" value="YidC/ALB3/OXA1/COX18"/>
</dbReference>
<feature type="transmembrane region" description="Helical" evidence="12">
    <location>
        <begin position="131"/>
        <end position="151"/>
    </location>
</feature>
<dbReference type="PATRIC" id="fig|136160.3.peg.3156"/>
<evidence type="ECO:0000259" key="14">
    <source>
        <dbReference type="Pfam" id="PF02096"/>
    </source>
</evidence>
<keyword evidence="11 12" id="KW-0449">Lipoprotein</keyword>
<dbReference type="InterPro" id="IPR023060">
    <property type="entry name" value="YidC/YidC1/YidC2_Firmicutes"/>
</dbReference>
<dbReference type="GO" id="GO:0005886">
    <property type="term" value="C:plasma membrane"/>
    <property type="evidence" value="ECO:0007669"/>
    <property type="project" value="UniProtKB-SubCell"/>
</dbReference>
<dbReference type="PANTHER" id="PTHR12428:SF65">
    <property type="entry name" value="CYTOCHROME C OXIDASE ASSEMBLY PROTEIN COX18, MITOCHONDRIAL"/>
    <property type="match status" value="1"/>
</dbReference>
<feature type="transmembrane region" description="Helical" evidence="12">
    <location>
        <begin position="171"/>
        <end position="189"/>
    </location>
</feature>
<comment type="caution">
    <text evidence="15">The sequence shown here is derived from an EMBL/GenBank/DDBJ whole genome shotgun (WGS) entry which is preliminary data.</text>
</comment>
<evidence type="ECO:0000313" key="15">
    <source>
        <dbReference type="EMBL" id="KOO39758.1"/>
    </source>
</evidence>
<accession>A0A0M0KMY0</accession>
<evidence type="ECO:0000256" key="9">
    <source>
        <dbReference type="ARBA" id="ARBA00023139"/>
    </source>
</evidence>
<accession>A0A4Y7X2I5</accession>
<name>A0A0M0KMY0_ALKHA</name>
<evidence type="ECO:0000256" key="11">
    <source>
        <dbReference type="ARBA" id="ARBA00023288"/>
    </source>
</evidence>
<keyword evidence="10 12" id="KW-0143">Chaperone</keyword>
<comment type="subcellular location">
    <subcellularLocation>
        <location evidence="12">Cell membrane</location>
        <topology evidence="12">Multi-pass membrane protein</topology>
    </subcellularLocation>
    <subcellularLocation>
        <location evidence="1">Membrane</location>
        <topology evidence="1">Multi-pass membrane protein</topology>
    </subcellularLocation>
</comment>
<keyword evidence="7 12" id="KW-1133">Transmembrane helix</keyword>
<keyword evidence="2 12" id="KW-0813">Transport</keyword>
<keyword evidence="6 12" id="KW-0653">Protein transport</keyword>
<reference evidence="15" key="1">
    <citation type="submission" date="2015-08" db="EMBL/GenBank/DDBJ databases">
        <title>Complete DNA Sequence of Pseudomonas syringae pv. actinidiae, the Causal Agent of Kiwifruit Canker Disease.</title>
        <authorList>
            <person name="Rikkerink E.H.A."/>
            <person name="Fineran P.C."/>
        </authorList>
    </citation>
    <scope>NUCLEOTIDE SEQUENCE</scope>
    <source>
        <strain evidence="15">DSM 13666</strain>
    </source>
</reference>
<dbReference type="EMBL" id="LILD01000001">
    <property type="protein sequence ID" value="KOO39758.1"/>
    <property type="molecule type" value="Genomic_DNA"/>
</dbReference>